<dbReference type="RefSeq" id="WP_145195671.1">
    <property type="nucleotide sequence ID" value="NZ_CP036267.1"/>
</dbReference>
<dbReference type="EMBL" id="CP036267">
    <property type="protein sequence ID" value="QDT31242.1"/>
    <property type="molecule type" value="Genomic_DNA"/>
</dbReference>
<accession>A0A517QHY5</accession>
<feature type="domain" description="DUF6868" evidence="2">
    <location>
        <begin position="1"/>
        <end position="79"/>
    </location>
</feature>
<keyword evidence="1" id="KW-0812">Transmembrane</keyword>
<gene>
    <name evidence="3" type="ORF">Mal48_04750</name>
</gene>
<dbReference type="InterPro" id="IPR049220">
    <property type="entry name" value="DUF6868"/>
</dbReference>
<dbReference type="AlphaFoldDB" id="A0A517QHY5"/>
<reference evidence="3 4" key="1">
    <citation type="submission" date="2019-02" db="EMBL/GenBank/DDBJ databases">
        <title>Deep-cultivation of Planctomycetes and their phenomic and genomic characterization uncovers novel biology.</title>
        <authorList>
            <person name="Wiegand S."/>
            <person name="Jogler M."/>
            <person name="Boedeker C."/>
            <person name="Pinto D."/>
            <person name="Vollmers J."/>
            <person name="Rivas-Marin E."/>
            <person name="Kohn T."/>
            <person name="Peeters S.H."/>
            <person name="Heuer A."/>
            <person name="Rast P."/>
            <person name="Oberbeckmann S."/>
            <person name="Bunk B."/>
            <person name="Jeske O."/>
            <person name="Meyerdierks A."/>
            <person name="Storesund J.E."/>
            <person name="Kallscheuer N."/>
            <person name="Luecker S."/>
            <person name="Lage O.M."/>
            <person name="Pohl T."/>
            <person name="Merkel B.J."/>
            <person name="Hornburger P."/>
            <person name="Mueller R.-W."/>
            <person name="Bruemmer F."/>
            <person name="Labrenz M."/>
            <person name="Spormann A.M."/>
            <person name="Op den Camp H."/>
            <person name="Overmann J."/>
            <person name="Amann R."/>
            <person name="Jetten M.S.M."/>
            <person name="Mascher T."/>
            <person name="Medema M.H."/>
            <person name="Devos D.P."/>
            <person name="Kaster A.-K."/>
            <person name="Ovreas L."/>
            <person name="Rohde M."/>
            <person name="Galperin M.Y."/>
            <person name="Jogler C."/>
        </authorList>
    </citation>
    <scope>NUCLEOTIDE SEQUENCE [LARGE SCALE GENOMIC DNA]</scope>
    <source>
        <strain evidence="3 4">Mal48</strain>
    </source>
</reference>
<evidence type="ECO:0000259" key="2">
    <source>
        <dbReference type="Pfam" id="PF21742"/>
    </source>
</evidence>
<evidence type="ECO:0000313" key="3">
    <source>
        <dbReference type="EMBL" id="QDT31242.1"/>
    </source>
</evidence>
<dbReference type="Proteomes" id="UP000315724">
    <property type="component" value="Chromosome"/>
</dbReference>
<feature type="transmembrane region" description="Helical" evidence="1">
    <location>
        <begin position="53"/>
        <end position="76"/>
    </location>
</feature>
<name>A0A517QHY5_9PLAN</name>
<protein>
    <recommendedName>
        <fullName evidence="2">DUF6868 domain-containing protein</fullName>
    </recommendedName>
</protein>
<feature type="transmembrane region" description="Helical" evidence="1">
    <location>
        <begin position="9"/>
        <end position="33"/>
    </location>
</feature>
<dbReference type="KEGG" id="tpol:Mal48_04750"/>
<sequence>MSIDQLTQFFGWCTAINMGVLVVSTIALVFLTGPVSKIHSRVMGVQESELPPLYFQYLGHYKIAVLVFNLVPYIALKLVT</sequence>
<evidence type="ECO:0000313" key="4">
    <source>
        <dbReference type="Proteomes" id="UP000315724"/>
    </source>
</evidence>
<keyword evidence="1" id="KW-0472">Membrane</keyword>
<dbReference type="OrthoDB" id="287243at2"/>
<organism evidence="3 4">
    <name type="scientific">Thalassoglobus polymorphus</name>
    <dbReference type="NCBI Taxonomy" id="2527994"/>
    <lineage>
        <taxon>Bacteria</taxon>
        <taxon>Pseudomonadati</taxon>
        <taxon>Planctomycetota</taxon>
        <taxon>Planctomycetia</taxon>
        <taxon>Planctomycetales</taxon>
        <taxon>Planctomycetaceae</taxon>
        <taxon>Thalassoglobus</taxon>
    </lineage>
</organism>
<evidence type="ECO:0000256" key="1">
    <source>
        <dbReference type="SAM" id="Phobius"/>
    </source>
</evidence>
<keyword evidence="4" id="KW-1185">Reference proteome</keyword>
<keyword evidence="1" id="KW-1133">Transmembrane helix</keyword>
<proteinExistence type="predicted"/>
<dbReference type="Pfam" id="PF21742">
    <property type="entry name" value="DUF6868"/>
    <property type="match status" value="1"/>
</dbReference>